<name>A0A2L2XF79_9FIRM</name>
<evidence type="ECO:0000259" key="1">
    <source>
        <dbReference type="SMART" id="SM00729"/>
    </source>
</evidence>
<gene>
    <name evidence="2" type="ORF">DCCM_3930</name>
</gene>
<dbReference type="InterPro" id="IPR058240">
    <property type="entry name" value="rSAM_sf"/>
</dbReference>
<dbReference type="RefSeq" id="WP_104372978.1">
    <property type="nucleotide sequence ID" value="NZ_BFAV01000150.1"/>
</dbReference>
<dbReference type="GO" id="GO:0051536">
    <property type="term" value="F:iron-sulfur cluster binding"/>
    <property type="evidence" value="ECO:0007669"/>
    <property type="project" value="InterPro"/>
</dbReference>
<reference evidence="3" key="1">
    <citation type="submission" date="2018-02" db="EMBL/GenBank/DDBJ databases">
        <title>Genome sequence of Desulfocucumis palustris strain NAW-5.</title>
        <authorList>
            <person name="Watanabe M."/>
            <person name="Kojima H."/>
            <person name="Fukui M."/>
        </authorList>
    </citation>
    <scope>NUCLEOTIDE SEQUENCE [LARGE SCALE GENOMIC DNA]</scope>
    <source>
        <strain evidence="3">NAW-5</strain>
    </source>
</reference>
<sequence>MKPFHLNNLAISVEKQGPTRISKASFPLRYGRYSEIITSEYEFLFNLNGEIKFIRGLNTSWPHPAEQLKRTAGNDWVYYTVGDRSGNNGINSWLGEYYLPCLPYPSNSIWEINYLSDPRIMNAIAAWAQLYSNLCVSTRDGLYTKAKELIERIIENHDGVLYERARMLNQIIGEKVSVLPPDTRHVDYEIIPLIIADGCLYHCNFCCVKSASNFQPRSRFNIMKQIGELKAFYGRNIENYSGLFLGNHDALAAGEALICDSASEAYSAFGLGRYGDITPSLFLFGSVHSLLKSGNGLFEKLNQLPFYTYINIGMESNDTPTLAYIGKPLDESSVCEAFKRMLDINATYKNIEVTANFLIGKGLSDEHYQSLKTLLRDTSVAAQGKGTIYLSPLKDSPKKRELLPLINKLQEQSKMSVYIYLIQRL</sequence>
<dbReference type="Proteomes" id="UP000239549">
    <property type="component" value="Unassembled WGS sequence"/>
</dbReference>
<dbReference type="InterPro" id="IPR006638">
    <property type="entry name" value="Elp3/MiaA/NifB-like_rSAM"/>
</dbReference>
<proteinExistence type="predicted"/>
<dbReference type="EMBL" id="BFAV01000150">
    <property type="protein sequence ID" value="GBF34810.1"/>
    <property type="molecule type" value="Genomic_DNA"/>
</dbReference>
<dbReference type="InterPro" id="IPR023404">
    <property type="entry name" value="rSAM_horseshoe"/>
</dbReference>
<dbReference type="Gene3D" id="3.80.30.20">
    <property type="entry name" value="tm_1862 like domain"/>
    <property type="match status" value="1"/>
</dbReference>
<accession>A0A2L2XF79</accession>
<dbReference type="GO" id="GO:0003824">
    <property type="term" value="F:catalytic activity"/>
    <property type="evidence" value="ECO:0007669"/>
    <property type="project" value="InterPro"/>
</dbReference>
<keyword evidence="3" id="KW-1185">Reference proteome</keyword>
<dbReference type="AlphaFoldDB" id="A0A2L2XF79"/>
<dbReference type="SMART" id="SM00729">
    <property type="entry name" value="Elp3"/>
    <property type="match status" value="1"/>
</dbReference>
<comment type="caution">
    <text evidence="2">The sequence shown here is derived from an EMBL/GenBank/DDBJ whole genome shotgun (WGS) entry which is preliminary data.</text>
</comment>
<feature type="domain" description="Elp3/MiaA/NifB-like radical SAM core" evidence="1">
    <location>
        <begin position="189"/>
        <end position="420"/>
    </location>
</feature>
<protein>
    <submittedName>
        <fullName evidence="2">Radical SAM domain protein</fullName>
    </submittedName>
</protein>
<organism evidence="2 3">
    <name type="scientific">Desulfocucumis palustris</name>
    <dbReference type="NCBI Taxonomy" id="1898651"/>
    <lineage>
        <taxon>Bacteria</taxon>
        <taxon>Bacillati</taxon>
        <taxon>Bacillota</taxon>
        <taxon>Clostridia</taxon>
        <taxon>Eubacteriales</taxon>
        <taxon>Desulfocucumaceae</taxon>
        <taxon>Desulfocucumis</taxon>
    </lineage>
</organism>
<evidence type="ECO:0000313" key="3">
    <source>
        <dbReference type="Proteomes" id="UP000239549"/>
    </source>
</evidence>
<dbReference type="SUPFAM" id="SSF102114">
    <property type="entry name" value="Radical SAM enzymes"/>
    <property type="match status" value="1"/>
</dbReference>
<dbReference type="OrthoDB" id="9801424at2"/>
<evidence type="ECO:0000313" key="2">
    <source>
        <dbReference type="EMBL" id="GBF34810.1"/>
    </source>
</evidence>